<feature type="non-terminal residue" evidence="5">
    <location>
        <position position="1"/>
    </location>
</feature>
<dbReference type="InterPro" id="IPR036605">
    <property type="entry name" value="Mago_nashi_sf"/>
</dbReference>
<dbReference type="Gene3D" id="3.30.1560.10">
    <property type="entry name" value="Mago nashi"/>
    <property type="match status" value="1"/>
</dbReference>
<dbReference type="PANTHER" id="PTHR12638">
    <property type="entry name" value="PROTEIN MAGO NASHI HOMOLOG"/>
    <property type="match status" value="1"/>
</dbReference>
<keyword evidence="3" id="KW-0539">Nucleus</keyword>
<evidence type="ECO:0000256" key="4">
    <source>
        <dbReference type="SAM" id="MobiDB-lite"/>
    </source>
</evidence>
<dbReference type="InterPro" id="IPR004023">
    <property type="entry name" value="Mago_nashi"/>
</dbReference>
<dbReference type="GO" id="GO:0008380">
    <property type="term" value="P:RNA splicing"/>
    <property type="evidence" value="ECO:0007669"/>
    <property type="project" value="InterPro"/>
</dbReference>
<accession>A0A1Y1W0K3</accession>
<evidence type="ECO:0000313" key="6">
    <source>
        <dbReference type="Proteomes" id="UP000193922"/>
    </source>
</evidence>
<feature type="region of interest" description="Disordered" evidence="4">
    <location>
        <begin position="111"/>
        <end position="139"/>
    </location>
</feature>
<name>A0A1Y1W0K3_9FUNG</name>
<dbReference type="PANTHER" id="PTHR12638:SF0">
    <property type="entry name" value="MAGO HOMOLOG, EXON JUNCTION COMPLEX SUBUNIT-RELATED"/>
    <property type="match status" value="1"/>
</dbReference>
<organism evidence="5 6">
    <name type="scientific">Linderina pennispora</name>
    <dbReference type="NCBI Taxonomy" id="61395"/>
    <lineage>
        <taxon>Eukaryota</taxon>
        <taxon>Fungi</taxon>
        <taxon>Fungi incertae sedis</taxon>
        <taxon>Zoopagomycota</taxon>
        <taxon>Kickxellomycotina</taxon>
        <taxon>Kickxellomycetes</taxon>
        <taxon>Kickxellales</taxon>
        <taxon>Kickxellaceae</taxon>
        <taxon>Linderina</taxon>
    </lineage>
</organism>
<dbReference type="RefSeq" id="XP_040740973.1">
    <property type="nucleotide sequence ID" value="XM_040890878.1"/>
</dbReference>
<dbReference type="GeneID" id="63807526"/>
<comment type="similarity">
    <text evidence="2">Belongs to the mago nashi family.</text>
</comment>
<protein>
    <submittedName>
        <fullName evidence="5">Mago nashi protein</fullName>
    </submittedName>
</protein>
<gene>
    <name evidence="5" type="ORF">DL89DRAFT_304322</name>
</gene>
<reference evidence="5 6" key="1">
    <citation type="submission" date="2016-07" db="EMBL/GenBank/DDBJ databases">
        <title>Pervasive Adenine N6-methylation of Active Genes in Fungi.</title>
        <authorList>
            <consortium name="DOE Joint Genome Institute"/>
            <person name="Mondo S.J."/>
            <person name="Dannebaum R.O."/>
            <person name="Kuo R.C."/>
            <person name="Labutti K."/>
            <person name="Haridas S."/>
            <person name="Kuo A."/>
            <person name="Salamov A."/>
            <person name="Ahrendt S.R."/>
            <person name="Lipzen A."/>
            <person name="Sullivan W."/>
            <person name="Andreopoulos W.B."/>
            <person name="Clum A."/>
            <person name="Lindquist E."/>
            <person name="Daum C."/>
            <person name="Ramamoorthy G.K."/>
            <person name="Gryganskyi A."/>
            <person name="Culley D."/>
            <person name="Magnuson J.K."/>
            <person name="James T.Y."/>
            <person name="O'Malley M.A."/>
            <person name="Stajich J.E."/>
            <person name="Spatafora J.W."/>
            <person name="Visel A."/>
            <person name="Grigoriev I.V."/>
        </authorList>
    </citation>
    <scope>NUCLEOTIDE SEQUENCE [LARGE SCALE GENOMIC DNA]</scope>
    <source>
        <strain evidence="5 6">ATCC 12442</strain>
    </source>
</reference>
<evidence type="ECO:0000313" key="5">
    <source>
        <dbReference type="EMBL" id="ORX67051.1"/>
    </source>
</evidence>
<dbReference type="OrthoDB" id="6495301at2759"/>
<evidence type="ECO:0000256" key="1">
    <source>
        <dbReference type="ARBA" id="ARBA00004123"/>
    </source>
</evidence>
<evidence type="ECO:0000256" key="2">
    <source>
        <dbReference type="ARBA" id="ARBA00009270"/>
    </source>
</evidence>
<dbReference type="STRING" id="61395.A0A1Y1W0K3"/>
<comment type="caution">
    <text evidence="5">The sequence shown here is derived from an EMBL/GenBank/DDBJ whole genome shotgun (WGS) entry which is preliminary data.</text>
</comment>
<dbReference type="SUPFAM" id="SSF89817">
    <property type="entry name" value="Mago nashi protein"/>
    <property type="match status" value="1"/>
</dbReference>
<sequence>VCPKPGRLHCRKYTAYAGGWGWVKISFPSHLSQPHTPFMARAEEFRLYFYSGHKGRFGHEFLRFDIDGYGNLRYANQSNYRRDSIIRKNMRLSPALVGEIKRIIDDSEIMRETDQKWPEKDQEGRPDTRDHHGRQERVL</sequence>
<dbReference type="GO" id="GO:0035145">
    <property type="term" value="C:exon-exon junction complex"/>
    <property type="evidence" value="ECO:0007669"/>
    <property type="project" value="InterPro"/>
</dbReference>
<dbReference type="EMBL" id="MCFD01000013">
    <property type="protein sequence ID" value="ORX67051.1"/>
    <property type="molecule type" value="Genomic_DNA"/>
</dbReference>
<dbReference type="AlphaFoldDB" id="A0A1Y1W0K3"/>
<proteinExistence type="inferred from homology"/>
<dbReference type="Pfam" id="PF02792">
    <property type="entry name" value="Mago_nashi"/>
    <property type="match status" value="1"/>
</dbReference>
<keyword evidence="6" id="KW-1185">Reference proteome</keyword>
<dbReference type="Proteomes" id="UP000193922">
    <property type="component" value="Unassembled WGS sequence"/>
</dbReference>
<comment type="subcellular location">
    <subcellularLocation>
        <location evidence="1">Nucleus</location>
    </subcellularLocation>
</comment>
<evidence type="ECO:0000256" key="3">
    <source>
        <dbReference type="ARBA" id="ARBA00023242"/>
    </source>
</evidence>